<evidence type="ECO:0000259" key="3">
    <source>
        <dbReference type="Pfam" id="PF20160"/>
    </source>
</evidence>
<name>A0A8T1XYY5_ARASU</name>
<protein>
    <recommendedName>
        <fullName evidence="3">C-JID domain-containing protein</fullName>
    </recommendedName>
</protein>
<dbReference type="Pfam" id="PF20160">
    <property type="entry name" value="C-JID"/>
    <property type="match status" value="1"/>
</dbReference>
<dbReference type="InterPro" id="IPR045344">
    <property type="entry name" value="C-JID"/>
</dbReference>
<sequence>MRGFSKLRNILVTSTHIKKLDVSNTELDDVPASVTLWSGLRSSTRESGMLEEITHRHTSVTELALKYTDIARIPDAIKALHGLQHLIPKSCRSLESMPKLPGSHTFLRAEDCKSLETVSCPLNTPNALLSLDNWFKMGRQPETEKIQKSFRHGSALLPGSEVPAAFHYRAKGSSLTILPDGINILSAFSRFKVCLVVSPNHQIKNNSSSRLLCRTIGKWDLFFPIHEDDDDVYTFPRFQTEHLFIFYSDFLEEHFEYPQLCGKIVFEFSSISHDFDIIECGAQIWTKQSNEGRYKLRLKNQYGLYSPTHEIYEFEPSDSSEDDSEVASPNTFVCDSKQAKIPRGKKYLGCWSLVMLCCNISSIVKLCFRKKMVE</sequence>
<evidence type="ECO:0000313" key="5">
    <source>
        <dbReference type="Proteomes" id="UP000694251"/>
    </source>
</evidence>
<organism evidence="4 5">
    <name type="scientific">Arabidopsis suecica</name>
    <name type="common">Swedish thale-cress</name>
    <name type="synonym">Cardaminopsis suecica</name>
    <dbReference type="NCBI Taxonomy" id="45249"/>
    <lineage>
        <taxon>Eukaryota</taxon>
        <taxon>Viridiplantae</taxon>
        <taxon>Streptophyta</taxon>
        <taxon>Embryophyta</taxon>
        <taxon>Tracheophyta</taxon>
        <taxon>Spermatophyta</taxon>
        <taxon>Magnoliopsida</taxon>
        <taxon>eudicotyledons</taxon>
        <taxon>Gunneridae</taxon>
        <taxon>Pentapetalae</taxon>
        <taxon>rosids</taxon>
        <taxon>malvids</taxon>
        <taxon>Brassicales</taxon>
        <taxon>Brassicaceae</taxon>
        <taxon>Camelineae</taxon>
        <taxon>Arabidopsis</taxon>
    </lineage>
</organism>
<evidence type="ECO:0000256" key="1">
    <source>
        <dbReference type="ARBA" id="ARBA00022614"/>
    </source>
</evidence>
<dbReference type="EMBL" id="JAEFBJ010000013">
    <property type="protein sequence ID" value="KAG7537133.1"/>
    <property type="molecule type" value="Genomic_DNA"/>
</dbReference>
<dbReference type="Proteomes" id="UP000694251">
    <property type="component" value="Chromosome 13"/>
</dbReference>
<feature type="domain" description="C-JID" evidence="3">
    <location>
        <begin position="157"/>
        <end position="285"/>
    </location>
</feature>
<keyword evidence="5" id="KW-1185">Reference proteome</keyword>
<gene>
    <name evidence="4" type="ORF">ISN44_As13g010560</name>
</gene>
<comment type="caution">
    <text evidence="4">The sequence shown here is derived from an EMBL/GenBank/DDBJ whole genome shotgun (WGS) entry which is preliminary data.</text>
</comment>
<evidence type="ECO:0000313" key="4">
    <source>
        <dbReference type="EMBL" id="KAG7537133.1"/>
    </source>
</evidence>
<proteinExistence type="predicted"/>
<reference evidence="4 5" key="1">
    <citation type="submission" date="2020-12" db="EMBL/GenBank/DDBJ databases">
        <title>Concerted genomic and epigenomic changes stabilize Arabidopsis allopolyploids.</title>
        <authorList>
            <person name="Chen Z."/>
        </authorList>
    </citation>
    <scope>NUCLEOTIDE SEQUENCE [LARGE SCALE GENOMIC DNA]</scope>
    <source>
        <strain evidence="4">As9502</strain>
        <tissue evidence="4">Leaf</tissue>
    </source>
</reference>
<accession>A0A8T1XYY5</accession>
<keyword evidence="1" id="KW-0433">Leucine-rich repeat</keyword>
<evidence type="ECO:0000256" key="2">
    <source>
        <dbReference type="ARBA" id="ARBA00022737"/>
    </source>
</evidence>
<dbReference type="AlphaFoldDB" id="A0A8T1XYY5"/>
<keyword evidence="2" id="KW-0677">Repeat</keyword>
<dbReference type="OrthoDB" id="1114000at2759"/>